<feature type="domain" description="VRR-NUC" evidence="11">
    <location>
        <begin position="428"/>
        <end position="542"/>
    </location>
</feature>
<reference evidence="12 13" key="1">
    <citation type="submission" date="2024-03" db="EMBL/GenBank/DDBJ databases">
        <title>Complete genome of BD2.</title>
        <authorList>
            <person name="Cao G."/>
        </authorList>
    </citation>
    <scope>NUCLEOTIDE SEQUENCE [LARGE SCALE GENOMIC DNA]</scope>
    <source>
        <strain evidence="12 13">BD2</strain>
    </source>
</reference>
<dbReference type="Pfam" id="PF08774">
    <property type="entry name" value="VRR_NUC"/>
    <property type="match status" value="1"/>
</dbReference>
<dbReference type="PANTHER" id="PTHR15749:SF4">
    <property type="entry name" value="FANCONI-ASSOCIATED NUCLEASE 1"/>
    <property type="match status" value="1"/>
</dbReference>
<evidence type="ECO:0000256" key="10">
    <source>
        <dbReference type="ARBA" id="ARBA00023211"/>
    </source>
</evidence>
<comment type="catalytic activity">
    <reaction evidence="1">
        <text>Hydrolytically removes 5'-nucleotides successively from the 3'-hydroxy termini of 3'-hydroxy-terminated oligonucleotides.</text>
        <dbReference type="EC" id="3.1.4.1"/>
    </reaction>
</comment>
<dbReference type="InterPro" id="IPR033315">
    <property type="entry name" value="Fan1-like"/>
</dbReference>
<dbReference type="EC" id="3.1.4.1" evidence="5"/>
<sequence>MTNSLPPELYYLSNFRVALAWVAGRYGDLLAPEEQAFIEQFSTSPVPSQALLVRMVMRKGVHFRQSKLNYAEIGDTRSAARLLLDSGWITEQAPLHGPELADLLTKDELLAHAPLNDRRTSQKKSDVRDQLLAIEHPDQPFSSWCPTLYDRLYSLQIAELCDRLRLMFFGNLSQDWTEFVLADLGIYRYEQVAISPESRGFQSRQDIDDYIHLRNYRLLLEAGEPLNEWLPELLAFETTNPYLRSRQSKLLFQIGQQLEKLSELELALSLYQVCGYGQARWRLIRVLEALQRFDEAHEHALSFSQQPHDDEEIQRLERALTRLQRKLGIPAKKRASAFKEQRFDLQLPPSEHCVEIAVREHLQQDDAPVYYVENTLICSLFGLLCWDVIFAPLPGAFFHPFHSGPVDLYSPEFYQRRAELFEHSLRRLDSNDYKDLIRQRYQDKFGIQSPFVFWSVLDETLLELALECIPAAHLAACFQRMLHNLKANRSGMPDLIQFYPTEQRYRMIEVKGPGDRLQDNQKRWLAFAAEHGMTVDVCYVTWAAEE</sequence>
<dbReference type="PANTHER" id="PTHR15749">
    <property type="entry name" value="FANCONI-ASSOCIATED NUCLEASE 1"/>
    <property type="match status" value="1"/>
</dbReference>
<evidence type="ECO:0000256" key="4">
    <source>
        <dbReference type="ARBA" id="ARBA00005533"/>
    </source>
</evidence>
<keyword evidence="9" id="KW-0460">Magnesium</keyword>
<comment type="cofactor">
    <cofactor evidence="3">
        <name>Mg(2+)</name>
        <dbReference type="ChEBI" id="CHEBI:18420"/>
    </cofactor>
</comment>
<evidence type="ECO:0000259" key="11">
    <source>
        <dbReference type="SMART" id="SM00990"/>
    </source>
</evidence>
<dbReference type="Gene3D" id="3.40.1350.10">
    <property type="match status" value="1"/>
</dbReference>
<dbReference type="InterPro" id="IPR040603">
    <property type="entry name" value="FAN1_SAP_bact"/>
</dbReference>
<comment type="cofactor">
    <cofactor evidence="2">
        <name>Mn(2+)</name>
        <dbReference type="ChEBI" id="CHEBI:29035"/>
    </cofactor>
</comment>
<dbReference type="Pfam" id="PF18081">
    <property type="entry name" value="FANC_SAP"/>
    <property type="match status" value="1"/>
</dbReference>
<organism evidence="12 13">
    <name type="scientific">Ectopseudomonas mendocina</name>
    <name type="common">Pseudomonas mendocina</name>
    <dbReference type="NCBI Taxonomy" id="300"/>
    <lineage>
        <taxon>Bacteria</taxon>
        <taxon>Pseudomonadati</taxon>
        <taxon>Pseudomonadota</taxon>
        <taxon>Gammaproteobacteria</taxon>
        <taxon>Pseudomonadales</taxon>
        <taxon>Pseudomonadaceae</taxon>
        <taxon>Ectopseudomonas</taxon>
    </lineage>
</organism>
<dbReference type="InterPro" id="IPR014883">
    <property type="entry name" value="VRR_NUC"/>
</dbReference>
<evidence type="ECO:0000313" key="13">
    <source>
        <dbReference type="Proteomes" id="UP001476583"/>
    </source>
</evidence>
<dbReference type="InterPro" id="IPR049125">
    <property type="entry name" value="FAN1-like_WH"/>
</dbReference>
<keyword evidence="7" id="KW-0479">Metal-binding</keyword>
<dbReference type="EMBL" id="CP148074">
    <property type="protein sequence ID" value="WXL26187.1"/>
    <property type="molecule type" value="Genomic_DNA"/>
</dbReference>
<keyword evidence="10" id="KW-0464">Manganese</keyword>
<keyword evidence="6" id="KW-0540">Nuclease</keyword>
<dbReference type="SMART" id="SM00990">
    <property type="entry name" value="VRR_NUC"/>
    <property type="match status" value="1"/>
</dbReference>
<keyword evidence="13" id="KW-1185">Reference proteome</keyword>
<evidence type="ECO:0000256" key="5">
    <source>
        <dbReference type="ARBA" id="ARBA00012029"/>
    </source>
</evidence>
<dbReference type="Proteomes" id="UP001476583">
    <property type="component" value="Chromosome"/>
</dbReference>
<dbReference type="Pfam" id="PF21315">
    <property type="entry name" value="FAN1_HTH"/>
    <property type="match status" value="1"/>
</dbReference>
<evidence type="ECO:0000256" key="9">
    <source>
        <dbReference type="ARBA" id="ARBA00022842"/>
    </source>
</evidence>
<evidence type="ECO:0000256" key="7">
    <source>
        <dbReference type="ARBA" id="ARBA00022723"/>
    </source>
</evidence>
<evidence type="ECO:0000256" key="6">
    <source>
        <dbReference type="ARBA" id="ARBA00022722"/>
    </source>
</evidence>
<proteinExistence type="inferred from homology"/>
<protein>
    <recommendedName>
        <fullName evidence="5">phosphodiesterase I</fullName>
        <ecNumber evidence="5">3.1.4.1</ecNumber>
    </recommendedName>
</protein>
<keyword evidence="8" id="KW-0378">Hydrolase</keyword>
<evidence type="ECO:0000256" key="2">
    <source>
        <dbReference type="ARBA" id="ARBA00001936"/>
    </source>
</evidence>
<evidence type="ECO:0000313" key="12">
    <source>
        <dbReference type="EMBL" id="WXL26187.1"/>
    </source>
</evidence>
<gene>
    <name evidence="12" type="ORF">WG219_01495</name>
</gene>
<evidence type="ECO:0000256" key="1">
    <source>
        <dbReference type="ARBA" id="ARBA00000983"/>
    </source>
</evidence>
<name>A0ABZ2RIR6_ECTME</name>
<evidence type="ECO:0000256" key="8">
    <source>
        <dbReference type="ARBA" id="ARBA00022801"/>
    </source>
</evidence>
<dbReference type="InterPro" id="IPR011856">
    <property type="entry name" value="tRNA_endonuc-like_dom_sf"/>
</dbReference>
<comment type="similarity">
    <text evidence="4">Belongs to the FAN1 family.</text>
</comment>
<evidence type="ECO:0000256" key="3">
    <source>
        <dbReference type="ARBA" id="ARBA00001946"/>
    </source>
</evidence>
<accession>A0ABZ2RIR6</accession>